<dbReference type="GO" id="GO:0045254">
    <property type="term" value="C:pyruvate dehydrogenase complex"/>
    <property type="evidence" value="ECO:0007669"/>
    <property type="project" value="InterPro"/>
</dbReference>
<dbReference type="Pfam" id="PF00198">
    <property type="entry name" value="2-oxoacid_dh"/>
    <property type="match status" value="1"/>
</dbReference>
<evidence type="ECO:0000259" key="6">
    <source>
        <dbReference type="PROSITE" id="PS50968"/>
    </source>
</evidence>
<feature type="domain" description="Peripheral subunit-binding (PSBD)" evidence="7">
    <location>
        <begin position="155"/>
        <end position="193"/>
    </location>
</feature>
<feature type="compositionally biased region" description="Polar residues" evidence="5">
    <location>
        <begin position="337"/>
        <end position="355"/>
    </location>
</feature>
<name>A0AAD5P7T0_9FUNG</name>
<feature type="domain" description="Lipoyl-binding" evidence="6">
    <location>
        <begin position="25"/>
        <end position="100"/>
    </location>
</feature>
<evidence type="ECO:0000256" key="3">
    <source>
        <dbReference type="ARBA" id="ARBA00022946"/>
    </source>
</evidence>
<dbReference type="FunFam" id="2.40.50.100:FF:000010">
    <property type="entry name" value="Acetyltransferase component of pyruvate dehydrogenase complex"/>
    <property type="match status" value="1"/>
</dbReference>
<dbReference type="InterPro" id="IPR003016">
    <property type="entry name" value="2-oxoA_DH_lipoyl-BS"/>
</dbReference>
<dbReference type="AlphaFoldDB" id="A0AAD5P7T0"/>
<dbReference type="CDD" id="cd06849">
    <property type="entry name" value="lipoyl_domain"/>
    <property type="match status" value="1"/>
</dbReference>
<dbReference type="EC" id="2.3.1.-" evidence="4"/>
<keyword evidence="3" id="KW-0809">Transit peptide</keyword>
<dbReference type="Proteomes" id="UP001209540">
    <property type="component" value="Unassembled WGS sequence"/>
</dbReference>
<evidence type="ECO:0000313" key="8">
    <source>
        <dbReference type="EMBL" id="KAI9244960.1"/>
    </source>
</evidence>
<dbReference type="PROSITE" id="PS50968">
    <property type="entry name" value="BIOTINYL_LIPOYL"/>
    <property type="match status" value="1"/>
</dbReference>
<dbReference type="SUPFAM" id="SSF51230">
    <property type="entry name" value="Single hybrid motif"/>
    <property type="match status" value="1"/>
</dbReference>
<dbReference type="InterPro" id="IPR011053">
    <property type="entry name" value="Single_hybrid_motif"/>
</dbReference>
<dbReference type="SUPFAM" id="SSF47005">
    <property type="entry name" value="Peripheral subunit-binding domain of 2-oxo acid dehydrogenase complex"/>
    <property type="match status" value="1"/>
</dbReference>
<evidence type="ECO:0000313" key="9">
    <source>
        <dbReference type="Proteomes" id="UP001209540"/>
    </source>
</evidence>
<accession>A0AAD5P7T0</accession>
<evidence type="ECO:0000256" key="1">
    <source>
        <dbReference type="ARBA" id="ARBA00007317"/>
    </source>
</evidence>
<evidence type="ECO:0000256" key="5">
    <source>
        <dbReference type="SAM" id="MobiDB-lite"/>
    </source>
</evidence>
<feature type="region of interest" description="Disordered" evidence="5">
    <location>
        <begin position="109"/>
        <end position="132"/>
    </location>
</feature>
<dbReference type="PROSITE" id="PS00189">
    <property type="entry name" value="LIPOYL"/>
    <property type="match status" value="1"/>
</dbReference>
<evidence type="ECO:0000256" key="2">
    <source>
        <dbReference type="ARBA" id="ARBA00022823"/>
    </source>
</evidence>
<dbReference type="PANTHER" id="PTHR23151">
    <property type="entry name" value="DIHYDROLIPOAMIDE ACETYL/SUCCINYL-TRANSFERASE-RELATED"/>
    <property type="match status" value="1"/>
</dbReference>
<dbReference type="Pfam" id="PF02817">
    <property type="entry name" value="E3_binding"/>
    <property type="match status" value="1"/>
</dbReference>
<keyword evidence="4" id="KW-0808">Transferase</keyword>
<feature type="region of interest" description="Disordered" evidence="5">
    <location>
        <begin position="337"/>
        <end position="358"/>
    </location>
</feature>
<keyword evidence="2 4" id="KW-0450">Lipoyl</keyword>
<evidence type="ECO:0000259" key="7">
    <source>
        <dbReference type="PROSITE" id="PS51826"/>
    </source>
</evidence>
<dbReference type="Gene3D" id="3.30.559.10">
    <property type="entry name" value="Chloramphenicol acetyltransferase-like domain"/>
    <property type="match status" value="1"/>
</dbReference>
<dbReference type="EMBL" id="JAIXMP010000055">
    <property type="protein sequence ID" value="KAI9244960.1"/>
    <property type="molecule type" value="Genomic_DNA"/>
</dbReference>
<proteinExistence type="inferred from homology"/>
<keyword evidence="4" id="KW-0012">Acyltransferase</keyword>
<dbReference type="Gene3D" id="2.40.50.100">
    <property type="match status" value="1"/>
</dbReference>
<dbReference type="PANTHER" id="PTHR23151:SF82">
    <property type="entry name" value="PYRUVATE DEHYDROGENASE COMPLEX PROTEIN X COMPONENT, MITOCHONDRIAL"/>
    <property type="match status" value="1"/>
</dbReference>
<reference evidence="8" key="2">
    <citation type="submission" date="2023-02" db="EMBL/GenBank/DDBJ databases">
        <authorList>
            <consortium name="DOE Joint Genome Institute"/>
            <person name="Mondo S.J."/>
            <person name="Chang Y."/>
            <person name="Wang Y."/>
            <person name="Ahrendt S."/>
            <person name="Andreopoulos W."/>
            <person name="Barry K."/>
            <person name="Beard J."/>
            <person name="Benny G.L."/>
            <person name="Blankenship S."/>
            <person name="Bonito G."/>
            <person name="Cuomo C."/>
            <person name="Desiro A."/>
            <person name="Gervers K.A."/>
            <person name="Hundley H."/>
            <person name="Kuo A."/>
            <person name="LaButti K."/>
            <person name="Lang B.F."/>
            <person name="Lipzen A."/>
            <person name="O'Donnell K."/>
            <person name="Pangilinan J."/>
            <person name="Reynolds N."/>
            <person name="Sandor L."/>
            <person name="Smith M.W."/>
            <person name="Tsang A."/>
            <person name="Grigoriev I.V."/>
            <person name="Stajich J.E."/>
            <person name="Spatafora J.W."/>
        </authorList>
    </citation>
    <scope>NUCLEOTIDE SEQUENCE</scope>
    <source>
        <strain evidence="8">RSA 2281</strain>
    </source>
</reference>
<reference evidence="8" key="1">
    <citation type="journal article" date="2022" name="IScience">
        <title>Evolution of zygomycete secretomes and the origins of terrestrial fungal ecologies.</title>
        <authorList>
            <person name="Chang Y."/>
            <person name="Wang Y."/>
            <person name="Mondo S."/>
            <person name="Ahrendt S."/>
            <person name="Andreopoulos W."/>
            <person name="Barry K."/>
            <person name="Beard J."/>
            <person name="Benny G.L."/>
            <person name="Blankenship S."/>
            <person name="Bonito G."/>
            <person name="Cuomo C."/>
            <person name="Desiro A."/>
            <person name="Gervers K.A."/>
            <person name="Hundley H."/>
            <person name="Kuo A."/>
            <person name="LaButti K."/>
            <person name="Lang B.F."/>
            <person name="Lipzen A."/>
            <person name="O'Donnell K."/>
            <person name="Pangilinan J."/>
            <person name="Reynolds N."/>
            <person name="Sandor L."/>
            <person name="Smith M.E."/>
            <person name="Tsang A."/>
            <person name="Grigoriev I.V."/>
            <person name="Stajich J.E."/>
            <person name="Spatafora J.W."/>
        </authorList>
    </citation>
    <scope>NUCLEOTIDE SEQUENCE</scope>
    <source>
        <strain evidence="8">RSA 2281</strain>
    </source>
</reference>
<dbReference type="InterPro" id="IPR004167">
    <property type="entry name" value="PSBD"/>
</dbReference>
<sequence>MHRFLARSTKACVAGFHTSASRAAITRFNMPAMSPTMTEGTIHEWKVKEGESFSAGDVLLELETDKAQIDVEAPEDGVLAKIVLGNGEKAAVNSPIALLAEEGDDLSNVEMPAEESTSAATEAPKEEPKQEVAKPVVLSEPMDHHDLDTSKLKKPLSPAVLCLVLKHHIKDLSAIKASGPGGRILKGDVLAHLGLIKYQPAPKPTTSAAPPRDQIVFAKCEKKDIGEFLAEAKEEKPLPPNYISKQVTVDNLFALRQQLNSQNRTNVSVNDFIAKAAARALQDTVSKAPASSTGGIVHNTNATTFSESYKGGSFKVFNLAPPTYDFITDSYESSKPYQLNVSSSKPVSSGNTSTKSSDDDMLDLIGFLAGEQPQKEQPRAVRLTGGDARIDFSKQSKAPSHQVELKLQGGAPGKILNDQNASVFLDRVEYYVRNPSELTV</sequence>
<evidence type="ECO:0000256" key="4">
    <source>
        <dbReference type="RuleBase" id="RU003423"/>
    </source>
</evidence>
<dbReference type="InterPro" id="IPR036625">
    <property type="entry name" value="E3-bd_dom_sf"/>
</dbReference>
<comment type="similarity">
    <text evidence="1 4">Belongs to the 2-oxoacid dehydrogenase family.</text>
</comment>
<comment type="caution">
    <text evidence="8">The sequence shown here is derived from an EMBL/GenBank/DDBJ whole genome shotgun (WGS) entry which is preliminary data.</text>
</comment>
<dbReference type="Gene3D" id="4.10.320.10">
    <property type="entry name" value="E3-binding domain"/>
    <property type="match status" value="1"/>
</dbReference>
<keyword evidence="9" id="KW-1185">Reference proteome</keyword>
<organism evidence="8 9">
    <name type="scientific">Phascolomyces articulosus</name>
    <dbReference type="NCBI Taxonomy" id="60185"/>
    <lineage>
        <taxon>Eukaryota</taxon>
        <taxon>Fungi</taxon>
        <taxon>Fungi incertae sedis</taxon>
        <taxon>Mucoromycota</taxon>
        <taxon>Mucoromycotina</taxon>
        <taxon>Mucoromycetes</taxon>
        <taxon>Mucorales</taxon>
        <taxon>Lichtheimiaceae</taxon>
        <taxon>Phascolomyces</taxon>
    </lineage>
</organism>
<protein>
    <recommendedName>
        <fullName evidence="4">Dihydrolipoamide acetyltransferase component of pyruvate dehydrogenase complex</fullName>
        <ecNumber evidence="4">2.3.1.-</ecNumber>
    </recommendedName>
</protein>
<dbReference type="Pfam" id="PF00364">
    <property type="entry name" value="Biotin_lipoyl"/>
    <property type="match status" value="1"/>
</dbReference>
<dbReference type="InterPro" id="IPR045257">
    <property type="entry name" value="E2/Pdx1"/>
</dbReference>
<dbReference type="InterPro" id="IPR023213">
    <property type="entry name" value="CAT-like_dom_sf"/>
</dbReference>
<dbReference type="InterPro" id="IPR001078">
    <property type="entry name" value="2-oxoacid_DH_actylTfrase"/>
</dbReference>
<feature type="compositionally biased region" description="Basic and acidic residues" evidence="5">
    <location>
        <begin position="123"/>
        <end position="132"/>
    </location>
</feature>
<dbReference type="GO" id="GO:0004742">
    <property type="term" value="F:dihydrolipoyllysine-residue acetyltransferase activity"/>
    <property type="evidence" value="ECO:0007669"/>
    <property type="project" value="TreeGrafter"/>
</dbReference>
<dbReference type="SUPFAM" id="SSF52777">
    <property type="entry name" value="CoA-dependent acyltransferases"/>
    <property type="match status" value="1"/>
</dbReference>
<dbReference type="InterPro" id="IPR000089">
    <property type="entry name" value="Biotin_lipoyl"/>
</dbReference>
<dbReference type="GO" id="GO:0006086">
    <property type="term" value="P:pyruvate decarboxylation to acetyl-CoA"/>
    <property type="evidence" value="ECO:0007669"/>
    <property type="project" value="InterPro"/>
</dbReference>
<gene>
    <name evidence="8" type="ORF">BDA99DRAFT_549281</name>
</gene>
<dbReference type="PROSITE" id="PS51826">
    <property type="entry name" value="PSBD"/>
    <property type="match status" value="1"/>
</dbReference>
<comment type="cofactor">
    <cofactor evidence="4">
        <name>(R)-lipoate</name>
        <dbReference type="ChEBI" id="CHEBI:83088"/>
    </cofactor>
</comment>